<dbReference type="InterPro" id="IPR016032">
    <property type="entry name" value="Sig_transdc_resp-reg_C-effctor"/>
</dbReference>
<dbReference type="GO" id="GO:0006355">
    <property type="term" value="P:regulation of DNA-templated transcription"/>
    <property type="evidence" value="ECO:0007669"/>
    <property type="project" value="InterPro"/>
</dbReference>
<dbReference type="GO" id="GO:0003677">
    <property type="term" value="F:DNA binding"/>
    <property type="evidence" value="ECO:0007669"/>
    <property type="project" value="InterPro"/>
</dbReference>
<keyword evidence="2" id="KW-1185">Reference proteome</keyword>
<proteinExistence type="predicted"/>
<dbReference type="SUPFAM" id="SSF46894">
    <property type="entry name" value="C-terminal effector domain of the bipartite response regulators"/>
    <property type="match status" value="1"/>
</dbReference>
<accession>A0AA87URA2</accession>
<dbReference type="InterPro" id="IPR036388">
    <property type="entry name" value="WH-like_DNA-bd_sf"/>
</dbReference>
<comment type="caution">
    <text evidence="1">The sequence shown here is derived from an EMBL/GenBank/DDBJ whole genome shotgun (WGS) entry which is preliminary data.</text>
</comment>
<evidence type="ECO:0000313" key="2">
    <source>
        <dbReference type="Proteomes" id="UP000321749"/>
    </source>
</evidence>
<dbReference type="Proteomes" id="UP000321749">
    <property type="component" value="Unassembled WGS sequence"/>
</dbReference>
<protein>
    <submittedName>
        <fullName evidence="1">Uncharacterized protein</fullName>
    </submittedName>
</protein>
<gene>
    <name evidence="1" type="ORF">ABA31_06850</name>
</gene>
<dbReference type="Gene3D" id="1.10.10.10">
    <property type="entry name" value="Winged helix-like DNA-binding domain superfamily/Winged helix DNA-binding domain"/>
    <property type="match status" value="1"/>
</dbReference>
<dbReference type="AlphaFoldDB" id="A0AA87URA2"/>
<dbReference type="EMBL" id="BJUU01000003">
    <property type="protein sequence ID" value="GEK79334.1"/>
    <property type="molecule type" value="Genomic_DNA"/>
</dbReference>
<sequence length="229" mass="24533">MLAATGHATVIAVGESLVRGSPAEHRFHHFHVAQRPDPLGALAEAVRHYDAVLLVPTSLEPALLVEVLEVVQRLESVPVLLALTDGWTSGAVGVAIQRGVNTLLHAPVTAADLGSAAHHALRAAPRASAHALRVGELTLDLHRDLARWAETDIPLRRSQLDQLQRLMRAYPEPARFDDLAQRRGAAPVTRKAVRRAIAAVRGELRAAAGGGIVVEPVARVGYCLRLSEV</sequence>
<name>A0AA87URA2_9MICO</name>
<organism evidence="1 2">
    <name type="scientific">Agrococcus baldri</name>
    <dbReference type="NCBI Taxonomy" id="153730"/>
    <lineage>
        <taxon>Bacteria</taxon>
        <taxon>Bacillati</taxon>
        <taxon>Actinomycetota</taxon>
        <taxon>Actinomycetes</taxon>
        <taxon>Micrococcales</taxon>
        <taxon>Microbacteriaceae</taxon>
        <taxon>Agrococcus</taxon>
    </lineage>
</organism>
<evidence type="ECO:0000313" key="1">
    <source>
        <dbReference type="EMBL" id="GEK79334.1"/>
    </source>
</evidence>
<dbReference type="RefSeq" id="WP_146792723.1">
    <property type="nucleotide sequence ID" value="NZ_BJUU01000003.1"/>
</dbReference>
<reference evidence="1 2" key="1">
    <citation type="submission" date="2019-07" db="EMBL/GenBank/DDBJ databases">
        <title>Whole genome shotgun sequence of Agrococcus baldri NBRC 103055.</title>
        <authorList>
            <person name="Hosoyama A."/>
            <person name="Uohara A."/>
            <person name="Ohji S."/>
            <person name="Ichikawa N."/>
        </authorList>
    </citation>
    <scope>NUCLEOTIDE SEQUENCE [LARGE SCALE GENOMIC DNA]</scope>
    <source>
        <strain evidence="1 2">NBRC 103055</strain>
    </source>
</reference>